<dbReference type="SUPFAM" id="SSF52374">
    <property type="entry name" value="Nucleotidylyl transferase"/>
    <property type="match status" value="1"/>
</dbReference>
<proteinExistence type="inferred from homology"/>
<evidence type="ECO:0000256" key="5">
    <source>
        <dbReference type="ARBA" id="ARBA00022840"/>
    </source>
</evidence>
<evidence type="ECO:0000256" key="8">
    <source>
        <dbReference type="ARBA" id="ARBA00029346"/>
    </source>
</evidence>
<comment type="caution">
    <text evidence="11">The sequence shown here is derived from an EMBL/GenBank/DDBJ whole genome shotgun (WGS) entry which is preliminary data.</text>
</comment>
<comment type="pathway">
    <text evidence="9">Cofactor biosynthesis; coenzyme A biosynthesis; CoA from (R)-pantothenate: step 4/5.</text>
</comment>
<comment type="catalytic activity">
    <reaction evidence="8 9">
        <text>(R)-4'-phosphopantetheine + ATP + H(+) = 3'-dephospho-CoA + diphosphate</text>
        <dbReference type="Rhea" id="RHEA:19801"/>
        <dbReference type="ChEBI" id="CHEBI:15378"/>
        <dbReference type="ChEBI" id="CHEBI:30616"/>
        <dbReference type="ChEBI" id="CHEBI:33019"/>
        <dbReference type="ChEBI" id="CHEBI:57328"/>
        <dbReference type="ChEBI" id="CHEBI:61723"/>
        <dbReference type="EC" id="2.7.7.3"/>
    </reaction>
</comment>
<feature type="binding site" evidence="9">
    <location>
        <position position="41"/>
    </location>
    <ligand>
        <name>substrate</name>
    </ligand>
</feature>
<feature type="binding site" evidence="9">
    <location>
        <begin position="9"/>
        <end position="10"/>
    </location>
    <ligand>
        <name>ATP</name>
        <dbReference type="ChEBI" id="CHEBI:30616"/>
    </ligand>
</feature>
<dbReference type="EC" id="2.7.7.3" evidence="9"/>
<reference evidence="12" key="1">
    <citation type="journal article" date="2019" name="Int. J. Syst. Evol. Microbiol.">
        <title>The Global Catalogue of Microorganisms (GCM) 10K type strain sequencing project: providing services to taxonomists for standard genome sequencing and annotation.</title>
        <authorList>
            <consortium name="The Broad Institute Genomics Platform"/>
            <consortium name="The Broad Institute Genome Sequencing Center for Infectious Disease"/>
            <person name="Wu L."/>
            <person name="Ma J."/>
        </authorList>
    </citation>
    <scope>NUCLEOTIDE SEQUENCE [LARGE SCALE GENOMIC DNA]</scope>
    <source>
        <strain evidence="12">KCTC 52644</strain>
    </source>
</reference>
<dbReference type="CDD" id="cd02163">
    <property type="entry name" value="PPAT"/>
    <property type="match status" value="1"/>
</dbReference>
<keyword evidence="5 9" id="KW-0067">ATP-binding</keyword>
<dbReference type="GO" id="GO:0004595">
    <property type="term" value="F:pantetheine-phosphate adenylyltransferase activity"/>
    <property type="evidence" value="ECO:0007669"/>
    <property type="project" value="UniProtKB-EC"/>
</dbReference>
<dbReference type="PRINTS" id="PR01020">
    <property type="entry name" value="LPSBIOSNTHSS"/>
</dbReference>
<name>A0ABW5Z9R9_9FLAO</name>
<evidence type="ECO:0000313" key="12">
    <source>
        <dbReference type="Proteomes" id="UP001597549"/>
    </source>
</evidence>
<keyword evidence="2 9" id="KW-0808">Transferase</keyword>
<feature type="binding site" evidence="9">
    <location>
        <position position="73"/>
    </location>
    <ligand>
        <name>substrate</name>
    </ligand>
</feature>
<dbReference type="EMBL" id="JBHUOL010000018">
    <property type="protein sequence ID" value="MFD2909402.1"/>
    <property type="molecule type" value="Genomic_DNA"/>
</dbReference>
<dbReference type="Proteomes" id="UP001597549">
    <property type="component" value="Unassembled WGS sequence"/>
</dbReference>
<comment type="function">
    <text evidence="9">Reversibly transfers an adenylyl group from ATP to 4'-phosphopantetheine, yielding dephospho-CoA (dPCoA) and pyrophosphate.</text>
</comment>
<evidence type="ECO:0000256" key="7">
    <source>
        <dbReference type="ARBA" id="ARBA00022993"/>
    </source>
</evidence>
<feature type="binding site" evidence="9">
    <location>
        <position position="9"/>
    </location>
    <ligand>
        <name>substrate</name>
    </ligand>
</feature>
<dbReference type="PANTHER" id="PTHR21342">
    <property type="entry name" value="PHOSPHOPANTETHEINE ADENYLYLTRANSFERASE"/>
    <property type="match status" value="1"/>
</dbReference>
<feature type="binding site" evidence="9">
    <location>
        <position position="98"/>
    </location>
    <ligand>
        <name>ATP</name>
        <dbReference type="ChEBI" id="CHEBI:30616"/>
    </ligand>
</feature>
<evidence type="ECO:0000256" key="3">
    <source>
        <dbReference type="ARBA" id="ARBA00022695"/>
    </source>
</evidence>
<dbReference type="HAMAP" id="MF_00151">
    <property type="entry name" value="PPAT_bact"/>
    <property type="match status" value="1"/>
</dbReference>
<keyword evidence="1 9" id="KW-0963">Cytoplasm</keyword>
<dbReference type="Gene3D" id="3.40.50.620">
    <property type="entry name" value="HUPs"/>
    <property type="match status" value="1"/>
</dbReference>
<comment type="subcellular location">
    <subcellularLocation>
        <location evidence="9">Cytoplasm</location>
    </subcellularLocation>
</comment>
<feature type="binding site" evidence="9">
    <location>
        <begin position="88"/>
        <end position="90"/>
    </location>
    <ligand>
        <name>ATP</name>
        <dbReference type="ChEBI" id="CHEBI:30616"/>
    </ligand>
</feature>
<comment type="similarity">
    <text evidence="9">Belongs to the bacterial CoaD family.</text>
</comment>
<dbReference type="NCBIfam" id="TIGR00125">
    <property type="entry name" value="cyt_tran_rel"/>
    <property type="match status" value="1"/>
</dbReference>
<feature type="binding site" evidence="9">
    <location>
        <position position="17"/>
    </location>
    <ligand>
        <name>ATP</name>
        <dbReference type="ChEBI" id="CHEBI:30616"/>
    </ligand>
</feature>
<dbReference type="PANTHER" id="PTHR21342:SF1">
    <property type="entry name" value="PHOSPHOPANTETHEINE ADENYLYLTRANSFERASE"/>
    <property type="match status" value="1"/>
</dbReference>
<feature type="binding site" evidence="9">
    <location>
        <position position="87"/>
    </location>
    <ligand>
        <name>substrate</name>
    </ligand>
</feature>
<accession>A0ABW5Z9R9</accession>
<evidence type="ECO:0000256" key="9">
    <source>
        <dbReference type="HAMAP-Rule" id="MF_00151"/>
    </source>
</evidence>
<keyword evidence="6 9" id="KW-0460">Magnesium</keyword>
<evidence type="ECO:0000313" key="11">
    <source>
        <dbReference type="EMBL" id="MFD2909402.1"/>
    </source>
</evidence>
<dbReference type="RefSeq" id="WP_379807879.1">
    <property type="nucleotide sequence ID" value="NZ_JBHUOL010000018.1"/>
</dbReference>
<keyword evidence="12" id="KW-1185">Reference proteome</keyword>
<evidence type="ECO:0000256" key="6">
    <source>
        <dbReference type="ARBA" id="ARBA00022842"/>
    </source>
</evidence>
<comment type="subunit">
    <text evidence="9">Homohexamer.</text>
</comment>
<keyword evidence="7 9" id="KW-0173">Coenzyme A biosynthesis</keyword>
<evidence type="ECO:0000256" key="2">
    <source>
        <dbReference type="ARBA" id="ARBA00022679"/>
    </source>
</evidence>
<feature type="site" description="Transition state stabilizer" evidence="9">
    <location>
        <position position="17"/>
    </location>
</feature>
<dbReference type="NCBIfam" id="TIGR01510">
    <property type="entry name" value="coaD_prev_kdtB"/>
    <property type="match status" value="1"/>
</dbReference>
<feature type="binding site" evidence="9">
    <location>
        <begin position="122"/>
        <end position="128"/>
    </location>
    <ligand>
        <name>ATP</name>
        <dbReference type="ChEBI" id="CHEBI:30616"/>
    </ligand>
</feature>
<evidence type="ECO:0000259" key="10">
    <source>
        <dbReference type="Pfam" id="PF01467"/>
    </source>
</evidence>
<sequence length="152" mass="17188">MKKAIFPGSFDPITNGHYDIIKRGISLFDEVIVAIGINAEKKYMFSLEERKRFIEETFKDEPKVRVITYTGLTIDLCAKENAQFILRGLRNPADFEFEKAIAHTNRMLSKIETVFLLTAASTSYISSSIVRDVLRNGGDITNLVPKVVAKKK</sequence>
<dbReference type="InterPro" id="IPR014729">
    <property type="entry name" value="Rossmann-like_a/b/a_fold"/>
</dbReference>
<protein>
    <recommendedName>
        <fullName evidence="9">Phosphopantetheine adenylyltransferase</fullName>
        <ecNumber evidence="9">2.7.7.3</ecNumber>
    </recommendedName>
    <alternativeName>
        <fullName evidence="9">Dephospho-CoA pyrophosphorylase</fullName>
    </alternativeName>
    <alternativeName>
        <fullName evidence="9">Pantetheine-phosphate adenylyltransferase</fullName>
        <shortName evidence="9">PPAT</shortName>
    </alternativeName>
</protein>
<evidence type="ECO:0000256" key="1">
    <source>
        <dbReference type="ARBA" id="ARBA00022490"/>
    </source>
</evidence>
<dbReference type="Pfam" id="PF01467">
    <property type="entry name" value="CTP_transf_like"/>
    <property type="match status" value="1"/>
</dbReference>
<dbReference type="InterPro" id="IPR004821">
    <property type="entry name" value="Cyt_trans-like"/>
</dbReference>
<dbReference type="InterPro" id="IPR001980">
    <property type="entry name" value="PPAT"/>
</dbReference>
<organism evidence="11 12">
    <name type="scientific">Flavobacterium ardleyense</name>
    <dbReference type="NCBI Taxonomy" id="2038737"/>
    <lineage>
        <taxon>Bacteria</taxon>
        <taxon>Pseudomonadati</taxon>
        <taxon>Bacteroidota</taxon>
        <taxon>Flavobacteriia</taxon>
        <taxon>Flavobacteriales</taxon>
        <taxon>Flavobacteriaceae</taxon>
        <taxon>Flavobacterium</taxon>
    </lineage>
</organism>
<gene>
    <name evidence="9 11" type="primary">coaD</name>
    <name evidence="11" type="ORF">ACFSX9_11750</name>
</gene>
<keyword evidence="3 9" id="KW-0548">Nucleotidyltransferase</keyword>
<comment type="cofactor">
    <cofactor evidence="9">
        <name>Mg(2+)</name>
        <dbReference type="ChEBI" id="CHEBI:18420"/>
    </cofactor>
</comment>
<feature type="domain" description="Cytidyltransferase-like" evidence="10">
    <location>
        <begin position="5"/>
        <end position="132"/>
    </location>
</feature>
<keyword evidence="4 9" id="KW-0547">Nucleotide-binding</keyword>
<evidence type="ECO:0000256" key="4">
    <source>
        <dbReference type="ARBA" id="ARBA00022741"/>
    </source>
</evidence>